<dbReference type="Pfam" id="PF18962">
    <property type="entry name" value="Por_Secre_tail"/>
    <property type="match status" value="1"/>
</dbReference>
<dbReference type="InterPro" id="IPR026444">
    <property type="entry name" value="Secre_tail"/>
</dbReference>
<dbReference type="InterPro" id="IPR000601">
    <property type="entry name" value="PKD_dom"/>
</dbReference>
<evidence type="ECO:0000313" key="4">
    <source>
        <dbReference type="Proteomes" id="UP000770785"/>
    </source>
</evidence>
<evidence type="ECO:0000313" key="3">
    <source>
        <dbReference type="EMBL" id="NJC28229.1"/>
    </source>
</evidence>
<dbReference type="Gene3D" id="2.60.120.260">
    <property type="entry name" value="Galactose-binding domain-like"/>
    <property type="match status" value="1"/>
</dbReference>
<proteinExistence type="predicted"/>
<keyword evidence="4" id="KW-1185">Reference proteome</keyword>
<dbReference type="InterPro" id="IPR022409">
    <property type="entry name" value="PKD/Chitinase_dom"/>
</dbReference>
<dbReference type="InterPro" id="IPR035986">
    <property type="entry name" value="PKD_dom_sf"/>
</dbReference>
<dbReference type="Pfam" id="PF22352">
    <property type="entry name" value="K319L-like_PKD"/>
    <property type="match status" value="2"/>
</dbReference>
<protein>
    <submittedName>
        <fullName evidence="3">PKD repeat protein</fullName>
    </submittedName>
</protein>
<dbReference type="NCBIfam" id="TIGR04183">
    <property type="entry name" value="Por_Secre_tail"/>
    <property type="match status" value="1"/>
</dbReference>
<dbReference type="EMBL" id="JAATJH010000009">
    <property type="protein sequence ID" value="NJC28229.1"/>
    <property type="molecule type" value="Genomic_DNA"/>
</dbReference>
<dbReference type="InterPro" id="IPR013783">
    <property type="entry name" value="Ig-like_fold"/>
</dbReference>
<dbReference type="InterPro" id="IPR017853">
    <property type="entry name" value="GH"/>
</dbReference>
<sequence length="1087" mass="121559">MQQTFTYYSFFLFILIFLPIVTQAQVTFDFETPETSTPIDANQGAIVDNPDRVGNDSDKCAYYRKSAGDWDYFAFPFANGFDIGNNDRVSFKVRTSTSGRIYIKFYDEGTPTLESWVVEYDYRPEPDAWTELSYNISALKDQKITRLEIAVSVNNEAAADAYFDDLRFHNSLSVDGEPVIDLAQFSNCVELGTTLDLDASASTDANGSITTFRWDMGDGTVIENMDRISHRYQAPGFYNVQLAATDNDDNTTTEKFRIWVFESEDNLSPFFATADTYLTNEKVELSFLTKRVYQNPFDPSEVSINAIVTQPDGTTRKVPCFFHEKVLNENGSWMTFTGDKNWMVRWSGDQAGVHQVQLEITDATGQNLGKVQEVNLLAGPTKGIIKKSDTNRQFYQHGTGEMYFPLGINLPWDNINDYATIIPNLSDGEANWIRYWHAAFTNQAIEWRDGLGNYSAVAGAKQDSIIELCKENEVSLQMVIFHHGMFSTTVNSNWSNSPYNVANGGMLVDPEEFFYNQEAKIYAKRLLRYIVARWGYSPEVFAWELFNEVQWTGRHPNQSEKWEEEVILWHDEMGQYLKEIDPFDHLVTTSAEDHQLDSLAGKEGIDIIQYHTYPAQRLNNELLSKDARFLEDNPETSVICGEYGYANDGEVPFDEQRLAIWSSIFSQVPHLTWRWELYAQTVWADLFTAPATFLREEEILQQNEWLDWNVLVESNTPGLRTTGFTQSNQTSYGLIYDEDFSDDIADATINLANLPFGVYTLETTDITSGEQSTEENLEITFFTTAYELPFFSDALVIKAAFKEELQILLAFAGFDVETGLGYALNLDGGKSIQPSNAAVDYEWSLAEQPVTSQLVIADADNSVVNIIPDVAGEYRFVFTLTDSVTQEVSTDTVNVLVSAPPVAVAGEDITVDLGARPAINGRSSFDPEGDRLAYAWTLVSKPEGSVAEVEFPTLSLPILDPDVRGTYALELVVSDKFNPSAPDTVLIKVGTTTSIAAIDAATSIRLFPNPSSEVLNVEFTGSITQRAVGLTILDITGRVVATHKADLGGQKVIPFPLSPLNLTNGMYILRVVADGSASSLPFVVQAE</sequence>
<dbReference type="CDD" id="cd00146">
    <property type="entry name" value="PKD"/>
    <property type="match status" value="1"/>
</dbReference>
<reference evidence="3 4" key="1">
    <citation type="submission" date="2020-03" db="EMBL/GenBank/DDBJ databases">
        <title>Genomic Encyclopedia of Type Strains, Phase IV (KMG-IV): sequencing the most valuable type-strain genomes for metagenomic binning, comparative biology and taxonomic classification.</title>
        <authorList>
            <person name="Goeker M."/>
        </authorList>
    </citation>
    <scope>NUCLEOTIDE SEQUENCE [LARGE SCALE GENOMIC DNA]</scope>
    <source>
        <strain evidence="3 4">DSM 105096</strain>
    </source>
</reference>
<keyword evidence="1" id="KW-0732">Signal</keyword>
<dbReference type="SMART" id="SM00089">
    <property type="entry name" value="PKD"/>
    <property type="match status" value="2"/>
</dbReference>
<dbReference type="PROSITE" id="PS50093">
    <property type="entry name" value="PKD"/>
    <property type="match status" value="1"/>
</dbReference>
<feature type="signal peptide" evidence="1">
    <location>
        <begin position="1"/>
        <end position="24"/>
    </location>
</feature>
<gene>
    <name evidence="3" type="ORF">GGR27_003750</name>
</gene>
<organism evidence="3 4">
    <name type="scientific">Neolewinella antarctica</name>
    <dbReference type="NCBI Taxonomy" id="442734"/>
    <lineage>
        <taxon>Bacteria</taxon>
        <taxon>Pseudomonadati</taxon>
        <taxon>Bacteroidota</taxon>
        <taxon>Saprospiria</taxon>
        <taxon>Saprospirales</taxon>
        <taxon>Lewinellaceae</taxon>
        <taxon>Neolewinella</taxon>
    </lineage>
</organism>
<name>A0ABX0XHA7_9BACT</name>
<accession>A0ABX0XHA7</accession>
<dbReference type="Proteomes" id="UP000770785">
    <property type="component" value="Unassembled WGS sequence"/>
</dbReference>
<evidence type="ECO:0000259" key="2">
    <source>
        <dbReference type="PROSITE" id="PS50093"/>
    </source>
</evidence>
<dbReference type="Gene3D" id="2.60.40.10">
    <property type="entry name" value="Immunoglobulins"/>
    <property type="match status" value="4"/>
</dbReference>
<dbReference type="Pfam" id="PF18911">
    <property type="entry name" value="PKD_4"/>
    <property type="match status" value="1"/>
</dbReference>
<evidence type="ECO:0000256" key="1">
    <source>
        <dbReference type="SAM" id="SignalP"/>
    </source>
</evidence>
<dbReference type="SUPFAM" id="SSF49299">
    <property type="entry name" value="PKD domain"/>
    <property type="match status" value="1"/>
</dbReference>
<feature type="domain" description="PKD" evidence="2">
    <location>
        <begin position="194"/>
        <end position="267"/>
    </location>
</feature>
<dbReference type="RefSeq" id="WP_168040034.1">
    <property type="nucleotide sequence ID" value="NZ_JAATJH010000009.1"/>
</dbReference>
<dbReference type="SUPFAM" id="SSF51445">
    <property type="entry name" value="(Trans)glycosidases"/>
    <property type="match status" value="1"/>
</dbReference>
<comment type="caution">
    <text evidence="3">The sequence shown here is derived from an EMBL/GenBank/DDBJ whole genome shotgun (WGS) entry which is preliminary data.</text>
</comment>
<feature type="chain" id="PRO_5046678579" evidence="1">
    <location>
        <begin position="25"/>
        <end position="1087"/>
    </location>
</feature>
<dbReference type="Gene3D" id="3.20.20.80">
    <property type="entry name" value="Glycosidases"/>
    <property type="match status" value="1"/>
</dbReference>